<protein>
    <recommendedName>
        <fullName evidence="4">DUF3592 domain-containing protein</fullName>
    </recommendedName>
</protein>
<evidence type="ECO:0000313" key="3">
    <source>
        <dbReference type="Proteomes" id="UP000198942"/>
    </source>
</evidence>
<sequence>MIVDLLLYNTHFANNPTVTAVILGVIGAVFSLSGAMLYNDHKKLIKRGIQVNGTVISIERERSNKDSTVLNYPVISYRTLQNELITKKHNIGISRYSYKEGDSVNVVYDRTDNSLFTLNDASSKSVPFAFVLIGLTLLVAAIIIFIVKGG</sequence>
<dbReference type="AlphaFoldDB" id="A0A1H8AEU6"/>
<feature type="transmembrane region" description="Helical" evidence="1">
    <location>
        <begin position="126"/>
        <end position="147"/>
    </location>
</feature>
<organism evidence="2 3">
    <name type="scientific">Mucilaginibacter gossypiicola</name>
    <dbReference type="NCBI Taxonomy" id="551995"/>
    <lineage>
        <taxon>Bacteria</taxon>
        <taxon>Pseudomonadati</taxon>
        <taxon>Bacteroidota</taxon>
        <taxon>Sphingobacteriia</taxon>
        <taxon>Sphingobacteriales</taxon>
        <taxon>Sphingobacteriaceae</taxon>
        <taxon>Mucilaginibacter</taxon>
    </lineage>
</organism>
<keyword evidence="3" id="KW-1185">Reference proteome</keyword>
<keyword evidence="1" id="KW-0812">Transmembrane</keyword>
<dbReference type="OrthoDB" id="681001at2"/>
<dbReference type="STRING" id="551995.SAMN05192574_101483"/>
<feature type="transmembrane region" description="Helical" evidence="1">
    <location>
        <begin position="20"/>
        <end position="38"/>
    </location>
</feature>
<evidence type="ECO:0000256" key="1">
    <source>
        <dbReference type="SAM" id="Phobius"/>
    </source>
</evidence>
<proteinExistence type="predicted"/>
<accession>A0A1H8AEU6</accession>
<dbReference type="RefSeq" id="WP_091207119.1">
    <property type="nucleotide sequence ID" value="NZ_FOCL01000001.1"/>
</dbReference>
<evidence type="ECO:0008006" key="4">
    <source>
        <dbReference type="Google" id="ProtNLM"/>
    </source>
</evidence>
<evidence type="ECO:0000313" key="2">
    <source>
        <dbReference type="EMBL" id="SEM69063.1"/>
    </source>
</evidence>
<reference evidence="3" key="1">
    <citation type="submission" date="2016-10" db="EMBL/GenBank/DDBJ databases">
        <authorList>
            <person name="Varghese N."/>
            <person name="Submissions S."/>
        </authorList>
    </citation>
    <scope>NUCLEOTIDE SEQUENCE [LARGE SCALE GENOMIC DNA]</scope>
    <source>
        <strain evidence="3">Gh-48</strain>
    </source>
</reference>
<dbReference type="Proteomes" id="UP000198942">
    <property type="component" value="Unassembled WGS sequence"/>
</dbReference>
<keyword evidence="1" id="KW-0472">Membrane</keyword>
<gene>
    <name evidence="2" type="ORF">SAMN05192574_101483</name>
</gene>
<name>A0A1H8AEU6_9SPHI</name>
<dbReference type="EMBL" id="FOCL01000001">
    <property type="protein sequence ID" value="SEM69063.1"/>
    <property type="molecule type" value="Genomic_DNA"/>
</dbReference>
<keyword evidence="1" id="KW-1133">Transmembrane helix</keyword>